<dbReference type="InterPro" id="IPR010492">
    <property type="entry name" value="GINS_Psf3"/>
</dbReference>
<dbReference type="InterPro" id="IPR036224">
    <property type="entry name" value="GINS_bundle-like_dom_sf"/>
</dbReference>
<sequence>MPSYYDIDTILAEEELLVVKPSFDFSLLAHLDPDSSHLQRRSRKRPRGDDDDGIEKDHDDNDTADNSNGGLPEGTKIKMPLWAVERWALLGFIRFPSLPRHYGRKMKERLEADPVSVDLRSKNEHYFQTGMILVNLLLRASHVALRHSSASRRSRQSAAQNAHTIAMEQSAQQARMLQRCLLSTMMGRRLCRNFDWALSSLDSNGMEDDVSSHVNKLTELERNMFGRGVEASGAVGRWREFGCARMGISGVVLKMQQRNQQHSVQTAGAGKEEKPTKKRVVSPVGGEATRAF</sequence>
<dbReference type="SUPFAM" id="SSF160059">
    <property type="entry name" value="PriA/YqbF domain"/>
    <property type="match status" value="1"/>
</dbReference>
<evidence type="ECO:0000256" key="1">
    <source>
        <dbReference type="SAM" id="MobiDB-lite"/>
    </source>
</evidence>
<dbReference type="CDD" id="cd21693">
    <property type="entry name" value="GINS_B_Psf3"/>
    <property type="match status" value="1"/>
</dbReference>
<gene>
    <name evidence="2" type="ORF">QTG54_008722</name>
</gene>
<dbReference type="PANTHER" id="PTHR22768:SF0">
    <property type="entry name" value="DNA REPLICATION COMPLEX GINS PROTEIN PSF3"/>
    <property type="match status" value="1"/>
</dbReference>
<dbReference type="CDD" id="cd11713">
    <property type="entry name" value="GINS_A_psf3"/>
    <property type="match status" value="1"/>
</dbReference>
<dbReference type="Proteomes" id="UP001224775">
    <property type="component" value="Unassembled WGS sequence"/>
</dbReference>
<evidence type="ECO:0000313" key="2">
    <source>
        <dbReference type="EMBL" id="KAK1740627.1"/>
    </source>
</evidence>
<proteinExistence type="predicted"/>
<dbReference type="Gene3D" id="1.20.58.2050">
    <property type="match status" value="1"/>
</dbReference>
<evidence type="ECO:0000313" key="3">
    <source>
        <dbReference type="Proteomes" id="UP001224775"/>
    </source>
</evidence>
<dbReference type="EMBL" id="JATAAI010000015">
    <property type="protein sequence ID" value="KAK1740627.1"/>
    <property type="molecule type" value="Genomic_DNA"/>
</dbReference>
<comment type="caution">
    <text evidence="2">The sequence shown here is derived from an EMBL/GenBank/DDBJ whole genome shotgun (WGS) entry which is preliminary data.</text>
</comment>
<dbReference type="GO" id="GO:0000811">
    <property type="term" value="C:GINS complex"/>
    <property type="evidence" value="ECO:0007669"/>
    <property type="project" value="TreeGrafter"/>
</dbReference>
<dbReference type="PANTHER" id="PTHR22768">
    <property type="entry name" value="DNA REPLICATION COMPLEX GINS PROTEIN PSF3"/>
    <property type="match status" value="1"/>
</dbReference>
<organism evidence="2 3">
    <name type="scientific">Skeletonema marinoi</name>
    <dbReference type="NCBI Taxonomy" id="267567"/>
    <lineage>
        <taxon>Eukaryota</taxon>
        <taxon>Sar</taxon>
        <taxon>Stramenopiles</taxon>
        <taxon>Ochrophyta</taxon>
        <taxon>Bacillariophyta</taxon>
        <taxon>Coscinodiscophyceae</taxon>
        <taxon>Thalassiosirophycidae</taxon>
        <taxon>Thalassiosirales</taxon>
        <taxon>Skeletonemataceae</taxon>
        <taxon>Skeletonema</taxon>
        <taxon>Skeletonema marinoi-dohrnii complex</taxon>
    </lineage>
</organism>
<dbReference type="SUPFAM" id="SSF158573">
    <property type="entry name" value="GINS helical bundle-like"/>
    <property type="match status" value="1"/>
</dbReference>
<feature type="region of interest" description="Disordered" evidence="1">
    <location>
        <begin position="36"/>
        <end position="72"/>
    </location>
</feature>
<name>A0AAD8Y6W5_9STRA</name>
<dbReference type="GO" id="GO:1902975">
    <property type="term" value="P:mitotic DNA replication initiation"/>
    <property type="evidence" value="ECO:0007669"/>
    <property type="project" value="TreeGrafter"/>
</dbReference>
<protein>
    <submittedName>
        <fullName evidence="2">DNA replication complex GINS protein PSF3</fullName>
    </submittedName>
</protein>
<reference evidence="2" key="1">
    <citation type="submission" date="2023-06" db="EMBL/GenBank/DDBJ databases">
        <title>Survivors Of The Sea: Transcriptome response of Skeletonema marinoi to long-term dormancy.</title>
        <authorList>
            <person name="Pinder M.I.M."/>
            <person name="Kourtchenko O."/>
            <person name="Robertson E.K."/>
            <person name="Larsson T."/>
            <person name="Maumus F."/>
            <person name="Osuna-Cruz C.M."/>
            <person name="Vancaester E."/>
            <person name="Stenow R."/>
            <person name="Vandepoele K."/>
            <person name="Ploug H."/>
            <person name="Bruchert V."/>
            <person name="Godhe A."/>
            <person name="Topel M."/>
        </authorList>
    </citation>
    <scope>NUCLEOTIDE SEQUENCE</scope>
    <source>
        <strain evidence="2">R05AC</strain>
    </source>
</reference>
<dbReference type="InterPro" id="IPR038437">
    <property type="entry name" value="GINS_Psf3_sf"/>
</dbReference>
<dbReference type="AlphaFoldDB" id="A0AAD8Y6W5"/>
<accession>A0AAD8Y6W5</accession>
<feature type="region of interest" description="Disordered" evidence="1">
    <location>
        <begin position="259"/>
        <end position="292"/>
    </location>
</feature>
<keyword evidence="3" id="KW-1185">Reference proteome</keyword>